<dbReference type="EMBL" id="UOEK01000177">
    <property type="protein sequence ID" value="VAV99998.1"/>
    <property type="molecule type" value="Genomic_DNA"/>
</dbReference>
<evidence type="ECO:0000256" key="1">
    <source>
        <dbReference type="SAM" id="Phobius"/>
    </source>
</evidence>
<proteinExistence type="predicted"/>
<dbReference type="Pfam" id="PF13490">
    <property type="entry name" value="zf-HC2"/>
    <property type="match status" value="2"/>
</dbReference>
<sequence length="209" mass="22721">MASVMHACAVGELLSAYLDGELTRDELHVVVEHLDSCLECIAEFHELRDARTMLRTLPRLEVPDRALPDIHYGAELSAYLDGELPTGEQPVVFAHMALCEKCRNELYELDAARTAVRALPRLDALPDGSAHGRDGDANVIPLRRGRRSWLAASVAAAVLVLFVSLTSSDPQGPVLDLEVFSNQHVARESVQSPASLFSAELTAVDVSNP</sequence>
<keyword evidence="1" id="KW-0472">Membrane</keyword>
<dbReference type="InterPro" id="IPR027383">
    <property type="entry name" value="Znf_put"/>
</dbReference>
<keyword evidence="1" id="KW-0812">Transmembrane</keyword>
<protein>
    <recommendedName>
        <fullName evidence="2">Putative zinc-finger domain-containing protein</fullName>
    </recommendedName>
</protein>
<reference evidence="3" key="1">
    <citation type="submission" date="2018-06" db="EMBL/GenBank/DDBJ databases">
        <authorList>
            <person name="Zhirakovskaya E."/>
        </authorList>
    </citation>
    <scope>NUCLEOTIDE SEQUENCE</scope>
</reference>
<keyword evidence="1" id="KW-1133">Transmembrane helix</keyword>
<dbReference type="Gene3D" id="1.10.10.1320">
    <property type="entry name" value="Anti-sigma factor, zinc-finger domain"/>
    <property type="match status" value="2"/>
</dbReference>
<dbReference type="AlphaFoldDB" id="A0A3B0SGT6"/>
<gene>
    <name evidence="3" type="ORF">MNBD_ACTINO02-2076</name>
</gene>
<evidence type="ECO:0000313" key="3">
    <source>
        <dbReference type="EMBL" id="VAV99998.1"/>
    </source>
</evidence>
<dbReference type="InterPro" id="IPR041916">
    <property type="entry name" value="Anti_sigma_zinc_sf"/>
</dbReference>
<evidence type="ECO:0000259" key="2">
    <source>
        <dbReference type="Pfam" id="PF13490"/>
    </source>
</evidence>
<feature type="transmembrane region" description="Helical" evidence="1">
    <location>
        <begin position="149"/>
        <end position="167"/>
    </location>
</feature>
<organism evidence="3">
    <name type="scientific">hydrothermal vent metagenome</name>
    <dbReference type="NCBI Taxonomy" id="652676"/>
    <lineage>
        <taxon>unclassified sequences</taxon>
        <taxon>metagenomes</taxon>
        <taxon>ecological metagenomes</taxon>
    </lineage>
</organism>
<name>A0A3B0SGT6_9ZZZZ</name>
<feature type="domain" description="Putative zinc-finger" evidence="2">
    <location>
        <begin position="76"/>
        <end position="103"/>
    </location>
</feature>
<accession>A0A3B0SGT6</accession>
<feature type="domain" description="Putative zinc-finger" evidence="2">
    <location>
        <begin position="10"/>
        <end position="40"/>
    </location>
</feature>